<evidence type="ECO:0008006" key="3">
    <source>
        <dbReference type="Google" id="ProtNLM"/>
    </source>
</evidence>
<evidence type="ECO:0000313" key="1">
    <source>
        <dbReference type="EMBL" id="GAA3760332.1"/>
    </source>
</evidence>
<accession>A0ABP7GDJ2</accession>
<dbReference type="Proteomes" id="UP001500748">
    <property type="component" value="Unassembled WGS sequence"/>
</dbReference>
<organism evidence="1 2">
    <name type="scientific">Flavobacterium ginsengiterrae</name>
    <dbReference type="NCBI Taxonomy" id="871695"/>
    <lineage>
        <taxon>Bacteria</taxon>
        <taxon>Pseudomonadati</taxon>
        <taxon>Bacteroidota</taxon>
        <taxon>Flavobacteriia</taxon>
        <taxon>Flavobacteriales</taxon>
        <taxon>Flavobacteriaceae</taxon>
        <taxon>Flavobacterium</taxon>
    </lineage>
</organism>
<keyword evidence="2" id="KW-1185">Reference proteome</keyword>
<dbReference type="EMBL" id="BAABDU010000003">
    <property type="protein sequence ID" value="GAA3760332.1"/>
    <property type="molecule type" value="Genomic_DNA"/>
</dbReference>
<evidence type="ECO:0000313" key="2">
    <source>
        <dbReference type="Proteomes" id="UP001500748"/>
    </source>
</evidence>
<reference evidence="2" key="1">
    <citation type="journal article" date="2019" name="Int. J. Syst. Evol. Microbiol.">
        <title>The Global Catalogue of Microorganisms (GCM) 10K type strain sequencing project: providing services to taxonomists for standard genome sequencing and annotation.</title>
        <authorList>
            <consortium name="The Broad Institute Genomics Platform"/>
            <consortium name="The Broad Institute Genome Sequencing Center for Infectious Disease"/>
            <person name="Wu L."/>
            <person name="Ma J."/>
        </authorList>
    </citation>
    <scope>NUCLEOTIDE SEQUENCE [LARGE SCALE GENOMIC DNA]</scope>
    <source>
        <strain evidence="2">JCM 17337</strain>
    </source>
</reference>
<proteinExistence type="predicted"/>
<comment type="caution">
    <text evidence="1">The sequence shown here is derived from an EMBL/GenBank/DDBJ whole genome shotgun (WGS) entry which is preliminary data.</text>
</comment>
<gene>
    <name evidence="1" type="ORF">GCM10022423_09120</name>
</gene>
<name>A0ABP7GDJ2_9FLAO</name>
<sequence>MKQKLLFFLFILSIKFYAQINYYKSYFIDNNGNKTECFIKDRDKKDNPIDFEYKLSTEESQTMKEDIKNVTEFKVGEFLKYERATVKIDTSLVNLNSFNEKREPQWKEVTVFLEVLVDSKVSLYEYKIGNIKRFFYKTESGTIEQLIWKKYTVNDEAGVKLVSNNDFQKQLWQNVNCGNKNIDDLLKLRYGQKDLIKYFTDYNICKNNAIVAFEKKSESGSINFKVNLGISSASLSISNHVTNVISDFEKKTNFTGGAEIEWVLPVNRNKWALYLAPSYNSYKSPGMGISYNRGPFSSDTIIENWNASLSYIDVAFGVRYYIFISDNSRIFIAGSYINSSMLSSDIHQDQGVYKVEAKIRNRLGGSIGYSYKNKFNAELKYSGANIFDNYVYWDSNYSTTSLTFGYTIFDSKKKK</sequence>
<protein>
    <recommendedName>
        <fullName evidence="3">Outer membrane protein with beta-barrel domain</fullName>
    </recommendedName>
</protein>
<dbReference type="RefSeq" id="WP_345140895.1">
    <property type="nucleotide sequence ID" value="NZ_BAABDU010000003.1"/>
</dbReference>